<name>A0ABQ6C1B1_9BURK</name>
<reference evidence="2" key="1">
    <citation type="journal article" date="2019" name="Int. J. Syst. Evol. Microbiol.">
        <title>The Global Catalogue of Microorganisms (GCM) 10K type strain sequencing project: providing services to taxonomists for standard genome sequencing and annotation.</title>
        <authorList>
            <consortium name="The Broad Institute Genomics Platform"/>
            <consortium name="The Broad Institute Genome Sequencing Center for Infectious Disease"/>
            <person name="Wu L."/>
            <person name="Ma J."/>
        </authorList>
    </citation>
    <scope>NUCLEOTIDE SEQUENCE [LARGE SCALE GENOMIC DNA]</scope>
    <source>
        <strain evidence="2">NBRC 109341</strain>
    </source>
</reference>
<evidence type="ECO:0000313" key="1">
    <source>
        <dbReference type="EMBL" id="GLS13685.1"/>
    </source>
</evidence>
<keyword evidence="2" id="KW-1185">Reference proteome</keyword>
<protein>
    <recommendedName>
        <fullName evidence="3">Phosphoglycerate mutase</fullName>
    </recommendedName>
</protein>
<evidence type="ECO:0000313" key="2">
    <source>
        <dbReference type="Proteomes" id="UP001156903"/>
    </source>
</evidence>
<sequence length="314" mass="34766">MIPHLLIPHAAARDQHDQSLWPAQVPRELPHLSALLPLMSVAEQVDAGPECPSMPYELVLAALLGLPASEGQIPWAALETRTTGQPCGWIRPCHLQVGSDQVRLGVPEQLDLQEAESRALFEAAQPYFEEDGIALRYVMPHAWLAMGEPLRGLTTWSLDRLAGRPITPAVLHFSGHPEALRWRRLQNEMQMLFYAHRVNDDRQQRRLPLINALWVTGAGLLEALPPPAPQVQVENRLQASALALDARAYVDAWQAVDGDSVARLLAEARRGTPVRLTLAGEQRAITLVASRASAWQRLTRLFASRPSLALLDTL</sequence>
<evidence type="ECO:0008006" key="3">
    <source>
        <dbReference type="Google" id="ProtNLM"/>
    </source>
</evidence>
<dbReference type="EMBL" id="BSPB01000005">
    <property type="protein sequence ID" value="GLS13685.1"/>
    <property type="molecule type" value="Genomic_DNA"/>
</dbReference>
<dbReference type="Proteomes" id="UP001156903">
    <property type="component" value="Unassembled WGS sequence"/>
</dbReference>
<organism evidence="1 2">
    <name type="scientific">Hydrogenophaga electricum</name>
    <dbReference type="NCBI Taxonomy" id="1230953"/>
    <lineage>
        <taxon>Bacteria</taxon>
        <taxon>Pseudomonadati</taxon>
        <taxon>Pseudomonadota</taxon>
        <taxon>Betaproteobacteria</taxon>
        <taxon>Burkholderiales</taxon>
        <taxon>Comamonadaceae</taxon>
        <taxon>Hydrogenophaga</taxon>
    </lineage>
</organism>
<dbReference type="RefSeq" id="WP_284307024.1">
    <property type="nucleotide sequence ID" value="NZ_BSPB01000005.1"/>
</dbReference>
<accession>A0ABQ6C1B1</accession>
<proteinExistence type="predicted"/>
<gene>
    <name evidence="1" type="ORF">GCM10007935_11150</name>
</gene>
<comment type="caution">
    <text evidence="1">The sequence shown here is derived from an EMBL/GenBank/DDBJ whole genome shotgun (WGS) entry which is preliminary data.</text>
</comment>